<evidence type="ECO:0000313" key="2">
    <source>
        <dbReference type="Proteomes" id="UP001143981"/>
    </source>
</evidence>
<comment type="caution">
    <text evidence="1">The sequence shown here is derived from an EMBL/GenBank/DDBJ whole genome shotgun (WGS) entry which is preliminary data.</text>
</comment>
<gene>
    <name evidence="1" type="ORF">LPJ61_004007</name>
</gene>
<evidence type="ECO:0000313" key="1">
    <source>
        <dbReference type="EMBL" id="KAJ1728488.1"/>
    </source>
</evidence>
<dbReference type="Pfam" id="PF11093">
    <property type="entry name" value="Mitochondr_Som1"/>
    <property type="match status" value="1"/>
</dbReference>
<accession>A0A9W7YB41</accession>
<dbReference type="EMBL" id="JANBOI010000802">
    <property type="protein sequence ID" value="KAJ1728488.1"/>
    <property type="molecule type" value="Genomic_DNA"/>
</dbReference>
<dbReference type="OrthoDB" id="3983163at2759"/>
<reference evidence="1" key="1">
    <citation type="submission" date="2022-07" db="EMBL/GenBank/DDBJ databases">
        <title>Phylogenomic reconstructions and comparative analyses of Kickxellomycotina fungi.</title>
        <authorList>
            <person name="Reynolds N.K."/>
            <person name="Stajich J.E."/>
            <person name="Barry K."/>
            <person name="Grigoriev I.V."/>
            <person name="Crous P."/>
            <person name="Smith M.E."/>
        </authorList>
    </citation>
    <scope>NUCLEOTIDE SEQUENCE</scope>
    <source>
        <strain evidence="1">BCRC 34381</strain>
    </source>
</reference>
<name>A0A9W7YB41_9FUNG</name>
<keyword evidence="2" id="KW-1185">Reference proteome</keyword>
<sequence>MARNQAGSLDPKTECVLAKVVQYECQKSDYIVCQPIERLFKRCLGMPSVELVPENGTYVDIRTHQDVASELGGLARPGGSM</sequence>
<protein>
    <submittedName>
        <fullName evidence="1">Uncharacterized protein</fullName>
    </submittedName>
</protein>
<dbReference type="AlphaFoldDB" id="A0A9W7YB41"/>
<organism evidence="1 2">
    <name type="scientific">Coemansia biformis</name>
    <dbReference type="NCBI Taxonomy" id="1286918"/>
    <lineage>
        <taxon>Eukaryota</taxon>
        <taxon>Fungi</taxon>
        <taxon>Fungi incertae sedis</taxon>
        <taxon>Zoopagomycota</taxon>
        <taxon>Kickxellomycotina</taxon>
        <taxon>Kickxellomycetes</taxon>
        <taxon>Kickxellales</taxon>
        <taxon>Kickxellaceae</taxon>
        <taxon>Coemansia</taxon>
    </lineage>
</organism>
<dbReference type="InterPro" id="IPR024645">
    <property type="entry name" value="Mitochondr_Som1"/>
</dbReference>
<proteinExistence type="predicted"/>
<dbReference type="Proteomes" id="UP001143981">
    <property type="component" value="Unassembled WGS sequence"/>
</dbReference>
<dbReference type="GO" id="GO:0042720">
    <property type="term" value="C:mitochondrial inner membrane peptidase complex"/>
    <property type="evidence" value="ECO:0007669"/>
    <property type="project" value="InterPro"/>
</dbReference>